<evidence type="ECO:0000256" key="3">
    <source>
        <dbReference type="ARBA" id="ARBA00018569"/>
    </source>
</evidence>
<dbReference type="SUPFAM" id="SSF51735">
    <property type="entry name" value="NAD(P)-binding Rossmann-fold domains"/>
    <property type="match status" value="1"/>
</dbReference>
<proteinExistence type="inferred from homology"/>
<organism evidence="7 8">
    <name type="scientific">candidate division WWE3 bacterium RIFCSPLOWO2_01_FULL_41_18</name>
    <dbReference type="NCBI Taxonomy" id="1802625"/>
    <lineage>
        <taxon>Bacteria</taxon>
        <taxon>Katanobacteria</taxon>
    </lineage>
</organism>
<evidence type="ECO:0000313" key="8">
    <source>
        <dbReference type="Proteomes" id="UP000176504"/>
    </source>
</evidence>
<dbReference type="Proteomes" id="UP000176504">
    <property type="component" value="Unassembled WGS sequence"/>
</dbReference>
<evidence type="ECO:0000256" key="4">
    <source>
        <dbReference type="ARBA" id="ARBA00031367"/>
    </source>
</evidence>
<comment type="caution">
    <text evidence="7">The sequence shown here is derived from an EMBL/GenBank/DDBJ whole genome shotgun (WGS) entry which is preliminary data.</text>
</comment>
<dbReference type="PANTHER" id="PTHR43725">
    <property type="entry name" value="UDP-GLUCOSE 4-EPIMERASE"/>
    <property type="match status" value="1"/>
</dbReference>
<evidence type="ECO:0000256" key="2">
    <source>
        <dbReference type="ARBA" id="ARBA00007637"/>
    </source>
</evidence>
<comment type="similarity">
    <text evidence="2">Belongs to the NAD(P)-dependent epimerase/dehydratase family.</text>
</comment>
<evidence type="ECO:0000259" key="6">
    <source>
        <dbReference type="Pfam" id="PF01370"/>
    </source>
</evidence>
<protein>
    <recommendedName>
        <fullName evidence="3">UDP-glucose 4-epimerase</fullName>
    </recommendedName>
    <alternativeName>
        <fullName evidence="5">Galactowaldenase</fullName>
    </alternativeName>
    <alternativeName>
        <fullName evidence="4">UDP-galactose 4-epimerase</fullName>
    </alternativeName>
</protein>
<dbReference type="AlphaFoldDB" id="A0A1F4VE69"/>
<evidence type="ECO:0000256" key="1">
    <source>
        <dbReference type="ARBA" id="ARBA00004947"/>
    </source>
</evidence>
<gene>
    <name evidence="7" type="ORF">A3A78_03360</name>
</gene>
<reference evidence="7 8" key="1">
    <citation type="journal article" date="2016" name="Nat. Commun.">
        <title>Thousands of microbial genomes shed light on interconnected biogeochemical processes in an aquifer system.</title>
        <authorList>
            <person name="Anantharaman K."/>
            <person name="Brown C.T."/>
            <person name="Hug L.A."/>
            <person name="Sharon I."/>
            <person name="Castelle C.J."/>
            <person name="Probst A.J."/>
            <person name="Thomas B.C."/>
            <person name="Singh A."/>
            <person name="Wilkins M.J."/>
            <person name="Karaoz U."/>
            <person name="Brodie E.L."/>
            <person name="Williams K.H."/>
            <person name="Hubbard S.S."/>
            <person name="Banfield J.F."/>
        </authorList>
    </citation>
    <scope>NUCLEOTIDE SEQUENCE [LARGE SCALE GENOMIC DNA]</scope>
</reference>
<dbReference type="EMBL" id="MEVI01000003">
    <property type="protein sequence ID" value="OGC54993.1"/>
    <property type="molecule type" value="Genomic_DNA"/>
</dbReference>
<evidence type="ECO:0000256" key="5">
    <source>
        <dbReference type="ARBA" id="ARBA00033067"/>
    </source>
</evidence>
<dbReference type="InterPro" id="IPR001509">
    <property type="entry name" value="Epimerase_deHydtase"/>
</dbReference>
<name>A0A1F4VE69_UNCKA</name>
<dbReference type="Pfam" id="PF01370">
    <property type="entry name" value="Epimerase"/>
    <property type="match status" value="1"/>
</dbReference>
<evidence type="ECO:0000313" key="7">
    <source>
        <dbReference type="EMBL" id="OGC54993.1"/>
    </source>
</evidence>
<accession>A0A1F4VE69</accession>
<dbReference type="InterPro" id="IPR036291">
    <property type="entry name" value="NAD(P)-bd_dom_sf"/>
</dbReference>
<sequence length="163" mass="18443">MKVLVTGVAGFIGSFLCRKLIQRGDDVLGIDNFHPYYPRKCKEFNLDLTFLSSGNKPVTFPEAGVKEVLDEFGSLSKLETGVRGSFLFTQGDIVDYDFLKSLFKKHQFEVVIHLAAMAGVPLSLTKAKTFFGFNPKTKIKAGIKKQVEVFMKMPDWYRELETF</sequence>
<dbReference type="Gene3D" id="3.40.50.720">
    <property type="entry name" value="NAD(P)-binding Rossmann-like Domain"/>
    <property type="match status" value="1"/>
</dbReference>
<feature type="domain" description="NAD-dependent epimerase/dehydratase" evidence="6">
    <location>
        <begin position="3"/>
        <end position="131"/>
    </location>
</feature>
<comment type="pathway">
    <text evidence="1">Carbohydrate metabolism; galactose metabolism.</text>
</comment>